<evidence type="ECO:0000313" key="3">
    <source>
        <dbReference type="EMBL" id="KAL5106344.1"/>
    </source>
</evidence>
<keyword evidence="2" id="KW-0472">Membrane</keyword>
<keyword evidence="2" id="KW-0812">Transmembrane</keyword>
<evidence type="ECO:0000256" key="2">
    <source>
        <dbReference type="SAM" id="Phobius"/>
    </source>
</evidence>
<comment type="caution">
    <text evidence="3">The sequence shown here is derived from an EMBL/GenBank/DDBJ whole genome shotgun (WGS) entry which is preliminary data.</text>
</comment>
<proteinExistence type="predicted"/>
<evidence type="ECO:0000256" key="1">
    <source>
        <dbReference type="SAM" id="MobiDB-lite"/>
    </source>
</evidence>
<feature type="region of interest" description="Disordered" evidence="1">
    <location>
        <begin position="285"/>
        <end position="320"/>
    </location>
</feature>
<name>A0ABR4QA49_9CEST</name>
<dbReference type="EMBL" id="JAKROA010000006">
    <property type="protein sequence ID" value="KAL5106344.1"/>
    <property type="molecule type" value="Genomic_DNA"/>
</dbReference>
<feature type="transmembrane region" description="Helical" evidence="2">
    <location>
        <begin position="336"/>
        <end position="358"/>
    </location>
</feature>
<feature type="region of interest" description="Disordered" evidence="1">
    <location>
        <begin position="362"/>
        <end position="387"/>
    </location>
</feature>
<dbReference type="Proteomes" id="UP001651158">
    <property type="component" value="Unassembled WGS sequence"/>
</dbReference>
<keyword evidence="4" id="KW-1185">Reference proteome</keyword>
<evidence type="ECO:0000313" key="4">
    <source>
        <dbReference type="Proteomes" id="UP001651158"/>
    </source>
</evidence>
<gene>
    <name evidence="3" type="ORF">TcWFU_007727</name>
</gene>
<sequence length="387" mass="43475">MGSSQVRLRLITEALLPALQRIISDGDCKMCLLLVVLMNLHCIQCLTTDHEVYGLIGSAFHVETVLPVDYQMLVTDAGRFPISKSGRCSTQFFECQITKDDVKGRMLTLKGTMNEHLNYIYLFSDEGFVPTTIYFFNNGSWSEAAPVLINPAYSTPIVHHRVPKNMTVKLTCFIKKWYGWFQLFTTVQKELYFSTTNLGYEWVNYTSHYPHILKVAYSNNDEGKVIDVEVTSNGSIDHYTCNYGDDWLTHVIHWEEPMTTTTTKAFATTITTTTATTTEAIITAESESASRVGKDAAPMPLTQGSSQHPRESSTKMTVETSVRRIKDNSGLHLGEIIGIVIGIVCTIAFFTTCSLLAWRRTRKSAGSKRRDDEGWKSESKPNQPTTV</sequence>
<reference evidence="3 4" key="1">
    <citation type="journal article" date="2022" name="Front. Cell. Infect. Microbiol.">
        <title>The Genomes of Two Strains of Taenia crassiceps the Animal Model for the Study of Human Cysticercosis.</title>
        <authorList>
            <person name="Bobes R.J."/>
            <person name="Estrada K."/>
            <person name="Rios-Valencia D.G."/>
            <person name="Calderon-Gallegos A."/>
            <person name="de la Torre P."/>
            <person name="Carrero J.C."/>
            <person name="Sanchez-Flores A."/>
            <person name="Laclette J.P."/>
        </authorList>
    </citation>
    <scope>NUCLEOTIDE SEQUENCE [LARGE SCALE GENOMIC DNA]</scope>
    <source>
        <strain evidence="3">WFUcys</strain>
    </source>
</reference>
<protein>
    <submittedName>
        <fullName evidence="3">Uncharacterized protein</fullName>
    </submittedName>
</protein>
<organism evidence="3 4">
    <name type="scientific">Taenia crassiceps</name>
    <dbReference type="NCBI Taxonomy" id="6207"/>
    <lineage>
        <taxon>Eukaryota</taxon>
        <taxon>Metazoa</taxon>
        <taxon>Spiralia</taxon>
        <taxon>Lophotrochozoa</taxon>
        <taxon>Platyhelminthes</taxon>
        <taxon>Cestoda</taxon>
        <taxon>Eucestoda</taxon>
        <taxon>Cyclophyllidea</taxon>
        <taxon>Taeniidae</taxon>
        <taxon>Taenia</taxon>
    </lineage>
</organism>
<accession>A0ABR4QA49</accession>
<keyword evidence="2" id="KW-1133">Transmembrane helix</keyword>
<feature type="compositionally biased region" description="Basic and acidic residues" evidence="1">
    <location>
        <begin position="368"/>
        <end position="379"/>
    </location>
</feature>